<dbReference type="STRING" id="221109.gene:10733884"/>
<name>Q8EQQ0_OCEIH</name>
<sequence>MGRNTESHSNISRLKNDVQLQQKRQRFHIIVAIIFLAIFLSVPLIISLIDLYISFVWIFIFSFFPLTWIIGWLYWRRMNK</sequence>
<proteinExistence type="predicted"/>
<dbReference type="HOGENOM" id="CLU_2586250_0_0_9"/>
<dbReference type="EMBL" id="BA000028">
    <property type="protein sequence ID" value="BAC13600.1"/>
    <property type="molecule type" value="Genomic_DNA"/>
</dbReference>
<protein>
    <submittedName>
        <fullName evidence="2">Uncharacterized protein</fullName>
    </submittedName>
</protein>
<feature type="transmembrane region" description="Helical" evidence="1">
    <location>
        <begin position="55"/>
        <end position="75"/>
    </location>
</feature>
<reference evidence="2 3" key="2">
    <citation type="journal article" date="2002" name="Nucleic Acids Res.">
        <title>Genome sequence of Oceanobacillus iheyensis isolated from the Iheya Ridge and its unexpected adaptive capabilities to extreme environments.</title>
        <authorList>
            <person name="Takami H."/>
            <person name="Takaki Y."/>
            <person name="Uchiyama I."/>
        </authorList>
    </citation>
    <scope>NUCLEOTIDE SEQUENCE [LARGE SCALE GENOMIC DNA]</scope>
    <source>
        <strain evidence="3">DSM 14371 / CIP 107618 / JCM 11309 / KCTC 3954 / HTE831</strain>
    </source>
</reference>
<keyword evidence="1" id="KW-0812">Transmembrane</keyword>
<dbReference type="Proteomes" id="UP000000822">
    <property type="component" value="Chromosome"/>
</dbReference>
<reference evidence="2 3" key="1">
    <citation type="journal article" date="2001" name="FEMS Microbiol. Lett.">
        <title>Oceanobacillus iheyensis gen. nov., sp. nov., a deep-sea extremely halotolerant and alkaliphilic species isolated from a depth of 1050 m on the Iheya Ridge.</title>
        <authorList>
            <person name="Lu J."/>
            <person name="Nogi Y."/>
            <person name="Takami H."/>
        </authorList>
    </citation>
    <scope>NUCLEOTIDE SEQUENCE [LARGE SCALE GENOMIC DNA]</scope>
    <source>
        <strain evidence="3">DSM 14371 / CIP 107618 / JCM 11309 / KCTC 3954 / HTE831</strain>
    </source>
</reference>
<dbReference type="AlphaFoldDB" id="Q8EQQ0"/>
<keyword evidence="1" id="KW-0472">Membrane</keyword>
<feature type="transmembrane region" description="Helical" evidence="1">
    <location>
        <begin position="29"/>
        <end position="49"/>
    </location>
</feature>
<gene>
    <name evidence="2" type="ordered locus">OB1644</name>
</gene>
<keyword evidence="1" id="KW-1133">Transmembrane helix</keyword>
<keyword evidence="3" id="KW-1185">Reference proteome</keyword>
<evidence type="ECO:0000313" key="3">
    <source>
        <dbReference type="Proteomes" id="UP000000822"/>
    </source>
</evidence>
<organism evidence="2 3">
    <name type="scientific">Oceanobacillus iheyensis (strain DSM 14371 / CIP 107618 / JCM 11309 / KCTC 3954 / HTE831)</name>
    <dbReference type="NCBI Taxonomy" id="221109"/>
    <lineage>
        <taxon>Bacteria</taxon>
        <taxon>Bacillati</taxon>
        <taxon>Bacillota</taxon>
        <taxon>Bacilli</taxon>
        <taxon>Bacillales</taxon>
        <taxon>Bacillaceae</taxon>
        <taxon>Oceanobacillus</taxon>
    </lineage>
</organism>
<evidence type="ECO:0000313" key="2">
    <source>
        <dbReference type="EMBL" id="BAC13600.1"/>
    </source>
</evidence>
<accession>Q8EQQ0</accession>
<evidence type="ECO:0000256" key="1">
    <source>
        <dbReference type="SAM" id="Phobius"/>
    </source>
</evidence>
<dbReference type="KEGG" id="oih:OB1644"/>